<name>A0ABM8GXA2_9MICO</name>
<proteinExistence type="predicted"/>
<dbReference type="RefSeq" id="WP_286329256.1">
    <property type="nucleotide sequence ID" value="NZ_AP027734.1"/>
</dbReference>
<gene>
    <name evidence="1" type="ORF">GCM10025870_01170</name>
</gene>
<dbReference type="Proteomes" id="UP001321477">
    <property type="component" value="Chromosome"/>
</dbReference>
<organism evidence="1 2">
    <name type="scientific">Agromyces marinus</name>
    <dbReference type="NCBI Taxonomy" id="1389020"/>
    <lineage>
        <taxon>Bacteria</taxon>
        <taxon>Bacillati</taxon>
        <taxon>Actinomycetota</taxon>
        <taxon>Actinomycetes</taxon>
        <taxon>Micrococcales</taxon>
        <taxon>Microbacteriaceae</taxon>
        <taxon>Agromyces</taxon>
    </lineage>
</organism>
<protein>
    <submittedName>
        <fullName evidence="1">Uncharacterized protein</fullName>
    </submittedName>
</protein>
<accession>A0ABM8GXA2</accession>
<evidence type="ECO:0000313" key="1">
    <source>
        <dbReference type="EMBL" id="BDZ53044.1"/>
    </source>
</evidence>
<reference evidence="2" key="1">
    <citation type="journal article" date="2019" name="Int. J. Syst. Evol. Microbiol.">
        <title>The Global Catalogue of Microorganisms (GCM) 10K type strain sequencing project: providing services to taxonomists for standard genome sequencing and annotation.</title>
        <authorList>
            <consortium name="The Broad Institute Genomics Platform"/>
            <consortium name="The Broad Institute Genome Sequencing Center for Infectious Disease"/>
            <person name="Wu L."/>
            <person name="Ma J."/>
        </authorList>
    </citation>
    <scope>NUCLEOTIDE SEQUENCE [LARGE SCALE GENOMIC DNA]</scope>
    <source>
        <strain evidence="2">NBRC 109019</strain>
    </source>
</reference>
<dbReference type="EMBL" id="AP027734">
    <property type="protein sequence ID" value="BDZ53044.1"/>
    <property type="molecule type" value="Genomic_DNA"/>
</dbReference>
<sequence>MNPAGSDRPIGWGSANDAITLLSEAESNEIESATVRKFPRSSRGEIVWEEVNAALILERGQVDRESLTAAIASHANVSGRLVIFWDSRVVPTVSIDKALAIGHLAEILDSFPEFKVLAVEDATLFECTFDDELTVCRIIGS</sequence>
<evidence type="ECO:0000313" key="2">
    <source>
        <dbReference type="Proteomes" id="UP001321477"/>
    </source>
</evidence>
<keyword evidence="2" id="KW-1185">Reference proteome</keyword>